<sequence length="119" mass="13652">MYNQFIKNKVKVMSELNWIRAKEFAKIAKVFSTPLRVYIVGLLEKREYSVGELAETLGIKMPTLSKHLSILRDEGIVKVRKDAQTSYYSCECTCLSTFHSCAISIAKKSLEERKKISEI</sequence>
<evidence type="ECO:0000256" key="3">
    <source>
        <dbReference type="ARBA" id="ARBA00023163"/>
    </source>
</evidence>
<dbReference type="CDD" id="cd00090">
    <property type="entry name" value="HTH_ARSR"/>
    <property type="match status" value="1"/>
</dbReference>
<organism evidence="5 6">
    <name type="scientific">Thermotomaculum hydrothermale</name>
    <dbReference type="NCBI Taxonomy" id="981385"/>
    <lineage>
        <taxon>Bacteria</taxon>
        <taxon>Pseudomonadati</taxon>
        <taxon>Acidobacteriota</taxon>
        <taxon>Holophagae</taxon>
        <taxon>Thermotomaculales</taxon>
        <taxon>Thermotomaculaceae</taxon>
        <taxon>Thermotomaculum</taxon>
    </lineage>
</organism>
<accession>A0A7R6PF74</accession>
<dbReference type="EMBL" id="AP017470">
    <property type="protein sequence ID" value="BBB32614.1"/>
    <property type="molecule type" value="Genomic_DNA"/>
</dbReference>
<evidence type="ECO:0000313" key="6">
    <source>
        <dbReference type="Proteomes" id="UP000595564"/>
    </source>
</evidence>
<dbReference type="PANTHER" id="PTHR33154:SF33">
    <property type="entry name" value="TRANSCRIPTIONAL REPRESSOR SDPR"/>
    <property type="match status" value="1"/>
</dbReference>
<dbReference type="GO" id="GO:0003700">
    <property type="term" value="F:DNA-binding transcription factor activity"/>
    <property type="evidence" value="ECO:0007669"/>
    <property type="project" value="InterPro"/>
</dbReference>
<dbReference type="KEGG" id="thyd:TTHT_1076"/>
<dbReference type="Pfam" id="PF01022">
    <property type="entry name" value="HTH_5"/>
    <property type="match status" value="1"/>
</dbReference>
<dbReference type="Gene3D" id="1.10.10.10">
    <property type="entry name" value="Winged helix-like DNA-binding domain superfamily/Winged helix DNA-binding domain"/>
    <property type="match status" value="1"/>
</dbReference>
<protein>
    <submittedName>
        <fullName evidence="5">ArsR family transcriptional regulator</fullName>
    </submittedName>
</protein>
<dbReference type="InterPro" id="IPR036388">
    <property type="entry name" value="WH-like_DNA-bd_sf"/>
</dbReference>
<dbReference type="AlphaFoldDB" id="A0A7R6PF74"/>
<dbReference type="PROSITE" id="PS50987">
    <property type="entry name" value="HTH_ARSR_2"/>
    <property type="match status" value="1"/>
</dbReference>
<dbReference type="InterPro" id="IPR011991">
    <property type="entry name" value="ArsR-like_HTH"/>
</dbReference>
<dbReference type="Proteomes" id="UP000595564">
    <property type="component" value="Chromosome"/>
</dbReference>
<dbReference type="NCBIfam" id="NF033788">
    <property type="entry name" value="HTH_metalloreg"/>
    <property type="match status" value="1"/>
</dbReference>
<dbReference type="InterPro" id="IPR001845">
    <property type="entry name" value="HTH_ArsR_DNA-bd_dom"/>
</dbReference>
<dbReference type="InterPro" id="IPR036390">
    <property type="entry name" value="WH_DNA-bd_sf"/>
</dbReference>
<name>A0A7R6PF74_9BACT</name>
<dbReference type="SUPFAM" id="SSF46785">
    <property type="entry name" value="Winged helix' DNA-binding domain"/>
    <property type="match status" value="1"/>
</dbReference>
<keyword evidence="1" id="KW-0805">Transcription regulation</keyword>
<reference evidence="5 6" key="1">
    <citation type="journal article" date="2012" name="Extremophiles">
        <title>Thermotomaculum hydrothermale gen. nov., sp. nov., a novel heterotrophic thermophile within the phylum Acidobacteria from a deep-sea hydrothermal vent chimney in the Southern Okinawa Trough.</title>
        <authorList>
            <person name="Izumi H."/>
            <person name="Nunoura T."/>
            <person name="Miyazaki M."/>
            <person name="Mino S."/>
            <person name="Toki T."/>
            <person name="Takai K."/>
            <person name="Sako Y."/>
            <person name="Sawabe T."/>
            <person name="Nakagawa S."/>
        </authorList>
    </citation>
    <scope>NUCLEOTIDE SEQUENCE [LARGE SCALE GENOMIC DNA]</scope>
    <source>
        <strain evidence="5 6">AC55</strain>
    </source>
</reference>
<evidence type="ECO:0000256" key="1">
    <source>
        <dbReference type="ARBA" id="ARBA00023015"/>
    </source>
</evidence>
<dbReference type="SMART" id="SM00418">
    <property type="entry name" value="HTH_ARSR"/>
    <property type="match status" value="1"/>
</dbReference>
<feature type="domain" description="HTH arsR-type" evidence="4">
    <location>
        <begin position="16"/>
        <end position="110"/>
    </location>
</feature>
<evidence type="ECO:0000313" key="5">
    <source>
        <dbReference type="EMBL" id="BBB32614.1"/>
    </source>
</evidence>
<evidence type="ECO:0000256" key="2">
    <source>
        <dbReference type="ARBA" id="ARBA00023125"/>
    </source>
</evidence>
<proteinExistence type="predicted"/>
<evidence type="ECO:0000259" key="4">
    <source>
        <dbReference type="PROSITE" id="PS50987"/>
    </source>
</evidence>
<dbReference type="PANTHER" id="PTHR33154">
    <property type="entry name" value="TRANSCRIPTIONAL REGULATOR, ARSR FAMILY"/>
    <property type="match status" value="1"/>
</dbReference>
<dbReference type="GO" id="GO:0003677">
    <property type="term" value="F:DNA binding"/>
    <property type="evidence" value="ECO:0007669"/>
    <property type="project" value="UniProtKB-KW"/>
</dbReference>
<keyword evidence="6" id="KW-1185">Reference proteome</keyword>
<dbReference type="PRINTS" id="PR00778">
    <property type="entry name" value="HTHARSR"/>
</dbReference>
<dbReference type="InterPro" id="IPR051081">
    <property type="entry name" value="HTH_MetalResp_TranReg"/>
</dbReference>
<keyword evidence="2" id="KW-0238">DNA-binding</keyword>
<keyword evidence="3" id="KW-0804">Transcription</keyword>
<gene>
    <name evidence="5" type="ORF">TTHT_1076</name>
</gene>